<organism evidence="14 15">
    <name type="scientific">Henosepilachna vigintioctopunctata</name>
    <dbReference type="NCBI Taxonomy" id="420089"/>
    <lineage>
        <taxon>Eukaryota</taxon>
        <taxon>Metazoa</taxon>
        <taxon>Ecdysozoa</taxon>
        <taxon>Arthropoda</taxon>
        <taxon>Hexapoda</taxon>
        <taxon>Insecta</taxon>
        <taxon>Pterygota</taxon>
        <taxon>Neoptera</taxon>
        <taxon>Endopterygota</taxon>
        <taxon>Coleoptera</taxon>
        <taxon>Polyphaga</taxon>
        <taxon>Cucujiformia</taxon>
        <taxon>Coccinelloidea</taxon>
        <taxon>Coccinellidae</taxon>
        <taxon>Epilachninae</taxon>
        <taxon>Epilachnini</taxon>
        <taxon>Henosepilachna</taxon>
    </lineage>
</organism>
<evidence type="ECO:0000256" key="3">
    <source>
        <dbReference type="ARBA" id="ARBA00004300"/>
    </source>
</evidence>
<evidence type="ECO:0000259" key="13">
    <source>
        <dbReference type="Pfam" id="PF11527"/>
    </source>
</evidence>
<evidence type="ECO:0000256" key="12">
    <source>
        <dbReference type="RuleBase" id="RU367099"/>
    </source>
</evidence>
<name>A0AAW1TWX3_9CUCU</name>
<comment type="caution">
    <text evidence="14">The sequence shown here is derived from an EMBL/GenBank/DDBJ whole genome shotgun (WGS) entry which is preliminary data.</text>
</comment>
<dbReference type="AlphaFoldDB" id="A0AAW1TWX3"/>
<evidence type="ECO:0000256" key="10">
    <source>
        <dbReference type="ARBA" id="ARBA00023242"/>
    </source>
</evidence>
<evidence type="ECO:0000256" key="7">
    <source>
        <dbReference type="ARBA" id="ARBA00023069"/>
    </source>
</evidence>
<dbReference type="PANTHER" id="PTHR15487">
    <property type="entry name" value="ADP-RIBOSYLATION FACTOR-LIKE PROTEIN 2-BINDING PROTEIN"/>
    <property type="match status" value="1"/>
</dbReference>
<comment type="function">
    <text evidence="12">Plays a role as an effector of the ADP-ribosylation factor-like protein 2, ARL2.</text>
</comment>
<evidence type="ECO:0000256" key="2">
    <source>
        <dbReference type="ARBA" id="ARBA00004123"/>
    </source>
</evidence>
<proteinExistence type="inferred from homology"/>
<dbReference type="InterPro" id="IPR023379">
    <property type="entry name" value="BART_dom"/>
</dbReference>
<sequence>MSEIERYVKEKQVDDLELSHLGLENDSDGYFAKVIGTIEDIIMEDDFSKLLTAFKEKYWNEFEDGEENKLIYTDIFREYLETIEKYIEERLRKIIDTFDMTDFENELKTRQNDLDGQIFEILETFSEFGSFKNMLLDYRNMKMGRSIDFSTDISVKKYLIETEAESN</sequence>
<keyword evidence="6 12" id="KW-0963">Cytoplasm</keyword>
<keyword evidence="10 12" id="KW-0539">Nucleus</keyword>
<dbReference type="InterPro" id="IPR042541">
    <property type="entry name" value="BART_sf"/>
</dbReference>
<dbReference type="Gene3D" id="1.20.1520.10">
    <property type="entry name" value="ADP-ribosylation factor-like 2-binding protein, domain"/>
    <property type="match status" value="1"/>
</dbReference>
<keyword evidence="9 12" id="KW-0206">Cytoskeleton</keyword>
<dbReference type="GO" id="GO:0005929">
    <property type="term" value="C:cilium"/>
    <property type="evidence" value="ECO:0007669"/>
    <property type="project" value="UniProtKB-UniRule"/>
</dbReference>
<dbReference type="GO" id="GO:0005634">
    <property type="term" value="C:nucleus"/>
    <property type="evidence" value="ECO:0007669"/>
    <property type="project" value="UniProtKB-SubCell"/>
</dbReference>
<evidence type="ECO:0000256" key="1">
    <source>
        <dbReference type="ARBA" id="ARBA00004120"/>
    </source>
</evidence>
<gene>
    <name evidence="14" type="ORF">WA026_020266</name>
</gene>
<evidence type="ECO:0000313" key="14">
    <source>
        <dbReference type="EMBL" id="KAK9872913.1"/>
    </source>
</evidence>
<evidence type="ECO:0000256" key="5">
    <source>
        <dbReference type="ARBA" id="ARBA00014849"/>
    </source>
</evidence>
<protein>
    <recommendedName>
        <fullName evidence="5 12">ADP-ribosylation factor-like protein 2-binding protein</fullName>
        <shortName evidence="12">ARF-like 2-binding protein</shortName>
    </recommendedName>
</protein>
<dbReference type="Pfam" id="PF11527">
    <property type="entry name" value="ARL2_Bind_BART"/>
    <property type="match status" value="1"/>
</dbReference>
<comment type="similarity">
    <text evidence="4 12">Belongs to the ARL2BP family.</text>
</comment>
<comment type="subcellular location">
    <subcellularLocation>
        <location evidence="1 12">Cytoplasm</location>
        <location evidence="1 12">Cytoskeleton</location>
        <location evidence="1 12">Cilium basal body</location>
    </subcellularLocation>
    <subcellularLocation>
        <location evidence="3 12">Cytoplasm</location>
        <location evidence="3 12">Cytoskeleton</location>
        <location evidence="3 12">Microtubule organizing center</location>
        <location evidence="3 12">Centrosome</location>
    </subcellularLocation>
    <subcellularLocation>
        <location evidence="12">Cytoplasm</location>
    </subcellularLocation>
    <subcellularLocation>
        <location evidence="2 12">Nucleus</location>
    </subcellularLocation>
    <subcellularLocation>
        <location evidence="12">Mitochondrion intermembrane space</location>
    </subcellularLocation>
</comment>
<accession>A0AAW1TWX3</accession>
<evidence type="ECO:0000256" key="4">
    <source>
        <dbReference type="ARBA" id="ARBA00009880"/>
    </source>
</evidence>
<dbReference type="EMBL" id="JARQZJ010000014">
    <property type="protein sequence ID" value="KAK9872913.1"/>
    <property type="molecule type" value="Genomic_DNA"/>
</dbReference>
<dbReference type="GO" id="GO:0051457">
    <property type="term" value="P:maintenance of protein location in nucleus"/>
    <property type="evidence" value="ECO:0007669"/>
    <property type="project" value="TreeGrafter"/>
</dbReference>
<keyword evidence="7 12" id="KW-0969">Cilium</keyword>
<evidence type="ECO:0000256" key="9">
    <source>
        <dbReference type="ARBA" id="ARBA00023212"/>
    </source>
</evidence>
<keyword evidence="15" id="KW-1185">Reference proteome</keyword>
<evidence type="ECO:0000256" key="6">
    <source>
        <dbReference type="ARBA" id="ARBA00022490"/>
    </source>
</evidence>
<dbReference type="Proteomes" id="UP001431783">
    <property type="component" value="Unassembled WGS sequence"/>
</dbReference>
<dbReference type="GO" id="GO:0005813">
    <property type="term" value="C:centrosome"/>
    <property type="evidence" value="ECO:0007669"/>
    <property type="project" value="UniProtKB-SubCell"/>
</dbReference>
<reference evidence="14 15" key="1">
    <citation type="submission" date="2023-03" db="EMBL/GenBank/DDBJ databases">
        <title>Genome insight into feeding habits of ladybird beetles.</title>
        <authorList>
            <person name="Li H.-S."/>
            <person name="Huang Y.-H."/>
            <person name="Pang H."/>
        </authorList>
    </citation>
    <scope>NUCLEOTIDE SEQUENCE [LARGE SCALE GENOMIC DNA]</scope>
    <source>
        <strain evidence="14">SYSU_2023b</strain>
        <tissue evidence="14">Whole body</tissue>
    </source>
</reference>
<feature type="domain" description="BART" evidence="13">
    <location>
        <begin position="31"/>
        <end position="142"/>
    </location>
</feature>
<evidence type="ECO:0000256" key="8">
    <source>
        <dbReference type="ARBA" id="ARBA00023128"/>
    </source>
</evidence>
<dbReference type="InterPro" id="IPR038849">
    <property type="entry name" value="ARL2BP"/>
</dbReference>
<keyword evidence="8 12" id="KW-0496">Mitochondrion</keyword>
<dbReference type="GO" id="GO:0005758">
    <property type="term" value="C:mitochondrial intermembrane space"/>
    <property type="evidence" value="ECO:0007669"/>
    <property type="project" value="UniProtKB-SubCell"/>
</dbReference>
<dbReference type="PANTHER" id="PTHR15487:SF4">
    <property type="entry name" value="ADP-RIBOSYLATION FACTOR-LIKE PROTEIN 2-BINDING PROTEIN"/>
    <property type="match status" value="1"/>
</dbReference>
<evidence type="ECO:0000313" key="15">
    <source>
        <dbReference type="Proteomes" id="UP001431783"/>
    </source>
</evidence>
<keyword evidence="11 12" id="KW-0966">Cell projection</keyword>
<evidence type="ECO:0000256" key="11">
    <source>
        <dbReference type="ARBA" id="ARBA00023273"/>
    </source>
</evidence>